<dbReference type="AlphaFoldDB" id="A0A9D5DFU3"/>
<feature type="transmembrane region" description="Helical" evidence="2">
    <location>
        <begin position="605"/>
        <end position="627"/>
    </location>
</feature>
<dbReference type="Pfam" id="PF04379">
    <property type="entry name" value="DUF525"/>
    <property type="match status" value="1"/>
</dbReference>
<dbReference type="InterPro" id="IPR050718">
    <property type="entry name" value="ApaG-like"/>
</dbReference>
<evidence type="ECO:0000313" key="5">
    <source>
        <dbReference type="EMBL" id="KAJ0989017.1"/>
    </source>
</evidence>
<reference evidence="5" key="2">
    <citation type="journal article" date="2022" name="Hortic Res">
        <title>The genome of Dioscorea zingiberensis sheds light on the biosynthesis, origin and evolution of the medicinally important diosgenin saponins.</title>
        <authorList>
            <person name="Li Y."/>
            <person name="Tan C."/>
            <person name="Li Z."/>
            <person name="Guo J."/>
            <person name="Li S."/>
            <person name="Chen X."/>
            <person name="Wang C."/>
            <person name="Dai X."/>
            <person name="Yang H."/>
            <person name="Song W."/>
            <person name="Hou L."/>
            <person name="Xu J."/>
            <person name="Tong Z."/>
            <person name="Xu A."/>
            <person name="Yuan X."/>
            <person name="Wang W."/>
            <person name="Yang Q."/>
            <person name="Chen L."/>
            <person name="Sun Z."/>
            <person name="Wang K."/>
            <person name="Pan B."/>
            <person name="Chen J."/>
            <person name="Bao Y."/>
            <person name="Liu F."/>
            <person name="Qi X."/>
            <person name="Gang D.R."/>
            <person name="Wen J."/>
            <person name="Li J."/>
        </authorList>
    </citation>
    <scope>NUCLEOTIDE SEQUENCE</scope>
    <source>
        <strain evidence="5">Dzin_1.0</strain>
    </source>
</reference>
<accession>A0A9D5DFU3</accession>
<reference evidence="5" key="1">
    <citation type="submission" date="2021-03" db="EMBL/GenBank/DDBJ databases">
        <authorList>
            <person name="Li Z."/>
            <person name="Yang C."/>
        </authorList>
    </citation>
    <scope>NUCLEOTIDE SEQUENCE</scope>
    <source>
        <strain evidence="5">Dzin_1.0</strain>
        <tissue evidence="5">Leaf</tissue>
    </source>
</reference>
<evidence type="ECO:0000259" key="4">
    <source>
        <dbReference type="PROSITE" id="PS51087"/>
    </source>
</evidence>
<protein>
    <submittedName>
        <fullName evidence="5">Uncharacterized protein</fullName>
    </submittedName>
</protein>
<keyword evidence="6" id="KW-1185">Reference proteome</keyword>
<dbReference type="PANTHER" id="PTHR47191">
    <property type="entry name" value="OS05G0170800 PROTEIN"/>
    <property type="match status" value="1"/>
</dbReference>
<dbReference type="InterPro" id="IPR036767">
    <property type="entry name" value="ApaG_sf"/>
</dbReference>
<keyword evidence="2" id="KW-0812">Transmembrane</keyword>
<proteinExistence type="predicted"/>
<keyword evidence="2" id="KW-1133">Transmembrane helix</keyword>
<gene>
    <name evidence="5" type="ORF">J5N97_007373</name>
</gene>
<dbReference type="Proteomes" id="UP001085076">
    <property type="component" value="Miscellaneous, Linkage group lg01"/>
</dbReference>
<name>A0A9D5DFU3_9LILI</name>
<sequence length="731" mass="83300">MCDYEGGELLSGGIMDVSRRSFGQGEVWNLCNIWKNDIYSGGVEMMQIPEGARARRTRARISEGHGFFFRNSFAKMQSLGLKMAPAWKLSAGLTTPSPRDRERLGFARIVVASSSSSSSSSFSERDGDREGKDGENPAAFLSRSQTYALLKQQLAVAAKFEDYKEAARLRDSLKSFEEEEPVLRLRRLMRIAVDEERFEDAARYRDELKILAPHSLLKCSSDATTLGIRVQVRSVYIEGRSQPSKGQYFFAYRIRITNNSQRPVQLLRRHWIITDANGKTENIWGVGVIGEQPVILPRTGFEYSSACALITPNGRMEGDFEMKHIDKNPEGSRKTRASKYGKVLVLPPSKASCLTVRVAFLLSLLPDWKFALPFLRSGRVCVIDFSLAEIGIYTTDPDYWLNWRFLLCAIWVLASMAIASFLISKYEGPHREQRRGAVGVLYADESWRPCLKNLHPAWLLAFRVVAFLLLLLLLVVNVVVDGGGIFYYYTQWTFTLVIIYFGLGSLLSIYGVRQYHNRVGGDKVDHERVDEERGTYVAPTTEENENLHCMTKIFPLPQENDAREVAGFWSYALQIVYQTNAGAVTLTDCVFWFVLYPLLSMKDYNLNFFLVGMHSINAVFLLGDTFLNSFSFPWFRISYFLIWTSVYVIFQWIVHACVSLWWPYPFLDLSLDLAPIWYLAVAVMHIPCYALFPLECRKQAKSLHRGRPWEGEEIQSPEESLPAFSMGGNTF</sequence>
<dbReference type="EMBL" id="JAGGNH010000001">
    <property type="protein sequence ID" value="KAJ0989017.1"/>
    <property type="molecule type" value="Genomic_DNA"/>
</dbReference>
<feature type="transmembrane region" description="Helical" evidence="2">
    <location>
        <begin position="457"/>
        <end position="480"/>
    </location>
</feature>
<dbReference type="SUPFAM" id="SSF110069">
    <property type="entry name" value="ApaG-like"/>
    <property type="match status" value="1"/>
</dbReference>
<feature type="region of interest" description="Disordered" evidence="1">
    <location>
        <begin position="117"/>
        <end position="137"/>
    </location>
</feature>
<feature type="transmembrane region" description="Helical" evidence="2">
    <location>
        <begin position="639"/>
        <end position="664"/>
    </location>
</feature>
<dbReference type="PROSITE" id="PS50151">
    <property type="entry name" value="UVR"/>
    <property type="match status" value="1"/>
</dbReference>
<feature type="domain" description="ApaG" evidence="4">
    <location>
        <begin position="222"/>
        <end position="357"/>
    </location>
</feature>
<dbReference type="PANTHER" id="PTHR47191:SF2">
    <property type="entry name" value="OS05G0170800 PROTEIN"/>
    <property type="match status" value="1"/>
</dbReference>
<feature type="region of interest" description="Disordered" evidence="1">
    <location>
        <begin position="708"/>
        <end position="731"/>
    </location>
</feature>
<feature type="transmembrane region" description="Helical" evidence="2">
    <location>
        <begin position="486"/>
        <end position="510"/>
    </location>
</feature>
<evidence type="ECO:0000259" key="3">
    <source>
        <dbReference type="PROSITE" id="PS50151"/>
    </source>
</evidence>
<comment type="caution">
    <text evidence="5">The sequence shown here is derived from an EMBL/GenBank/DDBJ whole genome shotgun (WGS) entry which is preliminary data.</text>
</comment>
<feature type="compositionally biased region" description="Basic and acidic residues" evidence="1">
    <location>
        <begin position="123"/>
        <end position="135"/>
    </location>
</feature>
<dbReference type="Pfam" id="PF02151">
    <property type="entry name" value="UVR"/>
    <property type="match status" value="1"/>
</dbReference>
<feature type="domain" description="UVR" evidence="3">
    <location>
        <begin position="179"/>
        <end position="214"/>
    </location>
</feature>
<feature type="transmembrane region" description="Helical" evidence="2">
    <location>
        <begin position="676"/>
        <end position="694"/>
    </location>
</feature>
<evidence type="ECO:0000313" key="6">
    <source>
        <dbReference type="Proteomes" id="UP001085076"/>
    </source>
</evidence>
<dbReference type="Gene3D" id="2.60.40.1470">
    <property type="entry name" value="ApaG domain"/>
    <property type="match status" value="1"/>
</dbReference>
<evidence type="ECO:0000256" key="2">
    <source>
        <dbReference type="SAM" id="Phobius"/>
    </source>
</evidence>
<dbReference type="InterPro" id="IPR001943">
    <property type="entry name" value="UVR_dom"/>
</dbReference>
<evidence type="ECO:0000256" key="1">
    <source>
        <dbReference type="SAM" id="MobiDB-lite"/>
    </source>
</evidence>
<feature type="transmembrane region" description="Helical" evidence="2">
    <location>
        <begin position="581"/>
        <end position="599"/>
    </location>
</feature>
<dbReference type="NCBIfam" id="NF003967">
    <property type="entry name" value="PRK05461.1"/>
    <property type="match status" value="1"/>
</dbReference>
<dbReference type="InterPro" id="IPR007474">
    <property type="entry name" value="ApaG_domain"/>
</dbReference>
<organism evidence="5 6">
    <name type="scientific">Dioscorea zingiberensis</name>
    <dbReference type="NCBI Taxonomy" id="325984"/>
    <lineage>
        <taxon>Eukaryota</taxon>
        <taxon>Viridiplantae</taxon>
        <taxon>Streptophyta</taxon>
        <taxon>Embryophyta</taxon>
        <taxon>Tracheophyta</taxon>
        <taxon>Spermatophyta</taxon>
        <taxon>Magnoliopsida</taxon>
        <taxon>Liliopsida</taxon>
        <taxon>Dioscoreales</taxon>
        <taxon>Dioscoreaceae</taxon>
        <taxon>Dioscorea</taxon>
    </lineage>
</organism>
<dbReference type="OrthoDB" id="419711at2759"/>
<feature type="transmembrane region" description="Helical" evidence="2">
    <location>
        <begin position="403"/>
        <end position="424"/>
    </location>
</feature>
<keyword evidence="2" id="KW-0472">Membrane</keyword>
<dbReference type="PROSITE" id="PS51087">
    <property type="entry name" value="APAG"/>
    <property type="match status" value="1"/>
</dbReference>